<keyword evidence="3" id="KW-1185">Reference proteome</keyword>
<feature type="compositionally biased region" description="Basic and acidic residues" evidence="1">
    <location>
        <begin position="31"/>
        <end position="42"/>
    </location>
</feature>
<feature type="region of interest" description="Disordered" evidence="1">
    <location>
        <begin position="421"/>
        <end position="489"/>
    </location>
</feature>
<feature type="compositionally biased region" description="Polar residues" evidence="1">
    <location>
        <begin position="928"/>
        <end position="937"/>
    </location>
</feature>
<dbReference type="OrthoDB" id="3900617at2759"/>
<feature type="region of interest" description="Disordered" evidence="1">
    <location>
        <begin position="681"/>
        <end position="703"/>
    </location>
</feature>
<name>A0A6H0XYZ9_9PEZI</name>
<reference evidence="2 3" key="1">
    <citation type="journal article" date="2016" name="Sci. Rep.">
        <title>Peltaster fructicola genome reveals evolution from an invasive phytopathogen to an ectophytic parasite.</title>
        <authorList>
            <person name="Xu C."/>
            <person name="Chen H."/>
            <person name="Gleason M.L."/>
            <person name="Xu J.R."/>
            <person name="Liu H."/>
            <person name="Zhang R."/>
            <person name="Sun G."/>
        </authorList>
    </citation>
    <scope>NUCLEOTIDE SEQUENCE [LARGE SCALE GENOMIC DNA]</scope>
    <source>
        <strain evidence="2 3">LNHT1506</strain>
    </source>
</reference>
<feature type="compositionally biased region" description="Pro residues" evidence="1">
    <location>
        <begin position="747"/>
        <end position="759"/>
    </location>
</feature>
<organism evidence="2 3">
    <name type="scientific">Peltaster fructicola</name>
    <dbReference type="NCBI Taxonomy" id="286661"/>
    <lineage>
        <taxon>Eukaryota</taxon>
        <taxon>Fungi</taxon>
        <taxon>Dikarya</taxon>
        <taxon>Ascomycota</taxon>
        <taxon>Pezizomycotina</taxon>
        <taxon>Dothideomycetes</taxon>
        <taxon>Dothideomycetes incertae sedis</taxon>
        <taxon>Peltaster</taxon>
    </lineage>
</organism>
<evidence type="ECO:0000313" key="3">
    <source>
        <dbReference type="Proteomes" id="UP000503462"/>
    </source>
</evidence>
<feature type="compositionally biased region" description="Polar residues" evidence="1">
    <location>
        <begin position="456"/>
        <end position="471"/>
    </location>
</feature>
<dbReference type="Proteomes" id="UP000503462">
    <property type="component" value="Chromosome 4"/>
</dbReference>
<feature type="region of interest" description="Disordered" evidence="1">
    <location>
        <begin position="549"/>
        <end position="591"/>
    </location>
</feature>
<feature type="region of interest" description="Disordered" evidence="1">
    <location>
        <begin position="913"/>
        <end position="937"/>
    </location>
</feature>
<feature type="region of interest" description="Disordered" evidence="1">
    <location>
        <begin position="729"/>
        <end position="769"/>
    </location>
</feature>
<evidence type="ECO:0000256" key="1">
    <source>
        <dbReference type="SAM" id="MobiDB-lite"/>
    </source>
</evidence>
<feature type="compositionally biased region" description="Polar residues" evidence="1">
    <location>
        <begin position="435"/>
        <end position="444"/>
    </location>
</feature>
<accession>A0A6H0XYZ9</accession>
<feature type="region of interest" description="Disordered" evidence="1">
    <location>
        <begin position="130"/>
        <end position="194"/>
    </location>
</feature>
<dbReference type="EMBL" id="CP051142">
    <property type="protein sequence ID" value="QIW99976.1"/>
    <property type="molecule type" value="Genomic_DNA"/>
</dbReference>
<feature type="compositionally biased region" description="Polar residues" evidence="1">
    <location>
        <begin position="549"/>
        <end position="585"/>
    </location>
</feature>
<protein>
    <submittedName>
        <fullName evidence="2">Uncharacterized protein</fullName>
    </submittedName>
</protein>
<feature type="compositionally biased region" description="Basic and acidic residues" evidence="1">
    <location>
        <begin position="1"/>
        <end position="23"/>
    </location>
</feature>
<gene>
    <name evidence="2" type="ORF">AMS68_005494</name>
</gene>
<dbReference type="AlphaFoldDB" id="A0A6H0XYZ9"/>
<feature type="region of interest" description="Disordered" evidence="1">
    <location>
        <begin position="267"/>
        <end position="300"/>
    </location>
</feature>
<feature type="region of interest" description="Disordered" evidence="1">
    <location>
        <begin position="1"/>
        <end position="116"/>
    </location>
</feature>
<sequence length="1210" mass="132259">MEVRHDTPFERRLFLQRRGEEHNSPPAAKRLRIDERPRDNHKPTASKYETHPNLPVTIDLTLIDNDQPPRPLQTAYTTRNRHEPTLGHVRERELHDYKRQASNDEVKSSRSTSLVVASPVKIRTKRSFAQVNDEKISTPDRAPIKAKTSGPFIEEGSDEDTPPPSTSASVSSIKESSAEPVSKQVARSAASTPAAKRIVESLRPALKTSVALPDKALTSATLPQLGYKEQVHWRSPLASVQAIPADPSTSGSDITISEVATTLRTKNGEGFRSSLLTDTSKPPKPEQRPGSQSKTDARHAKALPVASSALTLEQRHRLPVVDDQSRIRGSDLHITSLGRRDAAGTSLFVSPEPERHSYWPSMIPAQCSDLRPTKQQTPSTTVSSDVHNVRVGKTHAKEPSLQASLRPACSTALDRDACLKNPTSSNISGEGMQAISKSSRSQAWKTPPEDSRALSVRTSSPSKEQGSSVRSPRTAKIAATQQDHKLVQTSPTYAAEQSTPTSAMIAATPATSSSRGGQICTVSKATSSMPADDTRAKSVFQNIMSKLQTRRGSTVQGTPPISKTQSSLARPRSTTTAGTTGQAPKSSDPEQMMLKVPDVGFANPQPKLTSLLPPSTAPPIKPVELESLKLCTSDDAVKTTDELRQKHIESVLPNAASVWNEPNEPLKDSISDDAIRSADGLRQKRIEQKQERNRRNREDDARADKIQQSEADAMKPLPVKSAQFANAALTSVQTSPPEASRAAIQSIPPPPPPPPPTAPSEPRGPFSLNSAAGVDAIREIDPVSSRAHKRRLGRITAVDIRLLSITNNGGSWAQVVEAHQKYTGLSRTSETIRKRHRQVAKALKIIDVSQDLLEDVLHDVYGAEEKLNLLVGQYMQDHGGQNGEPVPFTQTTPSYRTAGVTAPASFHSSLPLPHHDSTALADAGSTEPGISTDQTLPARSTFGGKKPCWGLLQSVWEAAHEDVEESDFQSDVSDDSLDPNGWNHFEYQVQRRECSTLQNSIDGSLIEEASWLDVDGPYLSLVKANAAASGAVLLMQVGDNPIVDALQPFTTEHNMDDNGASQCQYESELGIVQTRVVQRSRAFRERIAVPSKTGWLPRTLYHIKQRITKYAEDGLFEEGAVTELRETFVDEGTSADLDWANSKAITKWVDLTYRPKSANLDLRDVEKTQLRKKLKDGLDEDSLFNASKRTAEVLVEMWVEKGRLYGPRNL</sequence>
<feature type="compositionally biased region" description="Basic and acidic residues" evidence="1">
    <location>
        <begin position="80"/>
        <end position="108"/>
    </location>
</feature>
<proteinExistence type="predicted"/>
<evidence type="ECO:0000313" key="2">
    <source>
        <dbReference type="EMBL" id="QIW99976.1"/>
    </source>
</evidence>
<feature type="compositionally biased region" description="Low complexity" evidence="1">
    <location>
        <begin position="166"/>
        <end position="175"/>
    </location>
</feature>